<keyword evidence="8 9" id="KW-0472">Membrane</keyword>
<dbReference type="AlphaFoldDB" id="A0AAU7NPV6"/>
<dbReference type="InterPro" id="IPR050558">
    <property type="entry name" value="PTS_Sugar-Specific_Components"/>
</dbReference>
<dbReference type="PANTHER" id="PTHR30175:SF1">
    <property type="entry name" value="PTS SYSTEM ARBUTIN-, CELLOBIOSE-, AND SALICIN-SPECIFIC EIIBC COMPONENT-RELATED"/>
    <property type="match status" value="1"/>
</dbReference>
<reference evidence="11" key="1">
    <citation type="submission" date="2014-02" db="EMBL/GenBank/DDBJ databases">
        <authorList>
            <person name="Zhao D."/>
            <person name="Dong X."/>
            <person name="Li Y."/>
            <person name="Lv L."/>
            <person name="Zhao D."/>
            <person name="Gao Y."/>
            <person name="Wang Y."/>
            <person name="Li Y."/>
        </authorList>
    </citation>
    <scope>NUCLEOTIDE SEQUENCE</scope>
    <source>
        <strain evidence="11">CGMCC 7049</strain>
        <plasmid evidence="11">pli05-1</plasmid>
    </source>
</reference>
<dbReference type="InterPro" id="IPR013013">
    <property type="entry name" value="PTS_EIIC_1"/>
</dbReference>
<evidence type="ECO:0000313" key="11">
    <source>
        <dbReference type="EMBL" id="XBS09308.1"/>
    </source>
</evidence>
<keyword evidence="6 9" id="KW-0812">Transmembrane</keyword>
<dbReference type="GO" id="GO:0090589">
    <property type="term" value="F:protein-phosphocysteine-trehalose phosphotransferase system transporter activity"/>
    <property type="evidence" value="ECO:0007669"/>
    <property type="project" value="TreeGrafter"/>
</dbReference>
<feature type="domain" description="PTS EIIC type-1" evidence="10">
    <location>
        <begin position="1"/>
        <end position="96"/>
    </location>
</feature>
<evidence type="ECO:0000256" key="7">
    <source>
        <dbReference type="ARBA" id="ARBA00022989"/>
    </source>
</evidence>
<gene>
    <name evidence="11" type="ORF">BB06_09310</name>
</gene>
<dbReference type="RefSeq" id="WP_349430976.1">
    <property type="nucleotide sequence ID" value="NZ_CP157401.1"/>
</dbReference>
<sequence length="96" mass="10515">MNMKYSSEPLLKKAIPDSLKYVFVALLELVIMVPLTLMVVGPIGSTISNALAGSIMAVYNHAAILAGLLIGGLWQVIVMFGFHWMILPLIMNRIVM</sequence>
<dbReference type="GO" id="GO:0015771">
    <property type="term" value="P:trehalose transport"/>
    <property type="evidence" value="ECO:0007669"/>
    <property type="project" value="TreeGrafter"/>
</dbReference>
<evidence type="ECO:0000256" key="8">
    <source>
        <dbReference type="ARBA" id="ARBA00023136"/>
    </source>
</evidence>
<evidence type="ECO:0000256" key="5">
    <source>
        <dbReference type="ARBA" id="ARBA00022683"/>
    </source>
</evidence>
<protein>
    <submittedName>
        <fullName evidence="11">PTS transporter subunit EIIC</fullName>
    </submittedName>
</protein>
<keyword evidence="3" id="KW-1003">Cell membrane</keyword>
<evidence type="ECO:0000256" key="6">
    <source>
        <dbReference type="ARBA" id="ARBA00022692"/>
    </source>
</evidence>
<dbReference type="EMBL" id="CP157401">
    <property type="protein sequence ID" value="XBS09308.1"/>
    <property type="molecule type" value="Genomic_DNA"/>
</dbReference>
<evidence type="ECO:0000256" key="4">
    <source>
        <dbReference type="ARBA" id="ARBA00022597"/>
    </source>
</evidence>
<keyword evidence="7 9" id="KW-1133">Transmembrane helix</keyword>
<keyword evidence="2" id="KW-0813">Transport</keyword>
<accession>A0AAU7NPV6</accession>
<reference evidence="11" key="2">
    <citation type="submission" date="2024-05" db="EMBL/GenBank/DDBJ databases">
        <authorList>
            <person name="Chen H."/>
        </authorList>
    </citation>
    <scope>NUCLEOTIDE SEQUENCE</scope>
    <source>
        <strain evidence="11">CGMCC 7049</strain>
        <plasmid evidence="11">pli05-1</plasmid>
    </source>
</reference>
<dbReference type="GO" id="GO:0005886">
    <property type="term" value="C:plasma membrane"/>
    <property type="evidence" value="ECO:0007669"/>
    <property type="project" value="UniProtKB-SubCell"/>
</dbReference>
<evidence type="ECO:0000256" key="9">
    <source>
        <dbReference type="SAM" id="Phobius"/>
    </source>
</evidence>
<dbReference type="PANTHER" id="PTHR30175">
    <property type="entry name" value="PHOSPHOTRANSFERASE SYSTEM TRANSPORT PROTEIN"/>
    <property type="match status" value="1"/>
</dbReference>
<dbReference type="GO" id="GO:0008982">
    <property type="term" value="F:protein-N(PI)-phosphohistidine-sugar phosphotransferase activity"/>
    <property type="evidence" value="ECO:0007669"/>
    <property type="project" value="InterPro"/>
</dbReference>
<keyword evidence="11" id="KW-0614">Plasmid</keyword>
<geneLocation type="plasmid" evidence="11">
    <name>pli05-1</name>
</geneLocation>
<dbReference type="PROSITE" id="PS51103">
    <property type="entry name" value="PTS_EIIC_TYPE_1"/>
    <property type="match status" value="1"/>
</dbReference>
<organism evidence="11">
    <name type="scientific">Pediococcus pentosaceus CGMCC 7049</name>
    <dbReference type="NCBI Taxonomy" id="1460385"/>
    <lineage>
        <taxon>Bacteria</taxon>
        <taxon>Bacillati</taxon>
        <taxon>Bacillota</taxon>
        <taxon>Bacilli</taxon>
        <taxon>Lactobacillales</taxon>
        <taxon>Lactobacillaceae</taxon>
        <taxon>Pediococcus</taxon>
    </lineage>
</organism>
<proteinExistence type="predicted"/>
<dbReference type="InterPro" id="IPR003352">
    <property type="entry name" value="PTS_EIIC"/>
</dbReference>
<keyword evidence="4" id="KW-0762">Sugar transport</keyword>
<keyword evidence="5" id="KW-0598">Phosphotransferase system</keyword>
<feature type="transmembrane region" description="Helical" evidence="9">
    <location>
        <begin position="63"/>
        <end position="87"/>
    </location>
</feature>
<dbReference type="Pfam" id="PF02378">
    <property type="entry name" value="PTS_EIIC"/>
    <property type="match status" value="1"/>
</dbReference>
<dbReference type="GO" id="GO:0009401">
    <property type="term" value="P:phosphoenolpyruvate-dependent sugar phosphotransferase system"/>
    <property type="evidence" value="ECO:0007669"/>
    <property type="project" value="UniProtKB-KW"/>
</dbReference>
<evidence type="ECO:0000256" key="2">
    <source>
        <dbReference type="ARBA" id="ARBA00022448"/>
    </source>
</evidence>
<evidence type="ECO:0000256" key="3">
    <source>
        <dbReference type="ARBA" id="ARBA00022475"/>
    </source>
</evidence>
<feature type="transmembrane region" description="Helical" evidence="9">
    <location>
        <begin position="21"/>
        <end position="43"/>
    </location>
</feature>
<evidence type="ECO:0000256" key="1">
    <source>
        <dbReference type="ARBA" id="ARBA00004651"/>
    </source>
</evidence>
<comment type="subcellular location">
    <subcellularLocation>
        <location evidence="1">Cell membrane</location>
        <topology evidence="1">Multi-pass membrane protein</topology>
    </subcellularLocation>
</comment>
<evidence type="ECO:0000259" key="10">
    <source>
        <dbReference type="PROSITE" id="PS51103"/>
    </source>
</evidence>
<name>A0AAU7NPV6_PEDPE</name>